<dbReference type="Proteomes" id="UP001500729">
    <property type="component" value="Unassembled WGS sequence"/>
</dbReference>
<dbReference type="InterPro" id="IPR036866">
    <property type="entry name" value="RibonucZ/Hydroxyglut_hydro"/>
</dbReference>
<protein>
    <submittedName>
        <fullName evidence="2">MBL fold metallo-hydrolase</fullName>
    </submittedName>
</protein>
<dbReference type="InterPro" id="IPR001279">
    <property type="entry name" value="Metallo-B-lactamas"/>
</dbReference>
<dbReference type="InterPro" id="IPR050855">
    <property type="entry name" value="NDM-1-like"/>
</dbReference>
<dbReference type="CDD" id="cd16282">
    <property type="entry name" value="metallo-hydrolase-like_MBL-fold"/>
    <property type="match status" value="1"/>
</dbReference>
<dbReference type="PANTHER" id="PTHR42951:SF4">
    <property type="entry name" value="ACYL-COENZYME A THIOESTERASE MBLAC2"/>
    <property type="match status" value="1"/>
</dbReference>
<gene>
    <name evidence="2" type="ORF">GCM10009533_13130</name>
</gene>
<dbReference type="RefSeq" id="WP_009944784.1">
    <property type="nucleotide sequence ID" value="NZ_BAAAGS010000006.1"/>
</dbReference>
<evidence type="ECO:0000259" key="1">
    <source>
        <dbReference type="SMART" id="SM00849"/>
    </source>
</evidence>
<evidence type="ECO:0000313" key="3">
    <source>
        <dbReference type="Proteomes" id="UP001500729"/>
    </source>
</evidence>
<dbReference type="PANTHER" id="PTHR42951">
    <property type="entry name" value="METALLO-BETA-LACTAMASE DOMAIN-CONTAINING"/>
    <property type="match status" value="1"/>
</dbReference>
<name>A0ABN1CB63_SACER</name>
<sequence>MSAETVVTPLSAHTTAYLQPPGGWFRNNAGWFTGEDRVLLVDTCATERRSRWLLDAVERSAPGKPVSVVLTHGHGDHANGARLVAESGGAVMVSPETDRMVSSGPHTFPSAFVYSGWGDIQPPRDVEIVSQRTTFDAGGRTAEVIPLATTAHTGGDLVVWVPGDGVLFSGDLVFSGVTPLAVHGRISGWLDALRALEEFEARHLVPGHGPITAPAEAIGAVSEYLRWLLDSVTAVAQPDFAVLEREGRLRWPDWHDQERHAANLRVAHAEVHGRPVEIGPVMAAMIESAGGPIALDI</sequence>
<accession>A0ABN1CB63</accession>
<proteinExistence type="predicted"/>
<reference evidence="2 3" key="1">
    <citation type="journal article" date="2019" name="Int. J. Syst. Evol. Microbiol.">
        <title>The Global Catalogue of Microorganisms (GCM) 10K type strain sequencing project: providing services to taxonomists for standard genome sequencing and annotation.</title>
        <authorList>
            <consortium name="The Broad Institute Genomics Platform"/>
            <consortium name="The Broad Institute Genome Sequencing Center for Infectious Disease"/>
            <person name="Wu L."/>
            <person name="Ma J."/>
        </authorList>
    </citation>
    <scope>NUCLEOTIDE SEQUENCE [LARGE SCALE GENOMIC DNA]</scope>
    <source>
        <strain evidence="2 3">JCM 10303</strain>
    </source>
</reference>
<dbReference type="Pfam" id="PF00753">
    <property type="entry name" value="Lactamase_B"/>
    <property type="match status" value="1"/>
</dbReference>
<keyword evidence="3" id="KW-1185">Reference proteome</keyword>
<dbReference type="SMART" id="SM00849">
    <property type="entry name" value="Lactamase_B"/>
    <property type="match status" value="1"/>
</dbReference>
<comment type="caution">
    <text evidence="2">The sequence shown here is derived from an EMBL/GenBank/DDBJ whole genome shotgun (WGS) entry which is preliminary data.</text>
</comment>
<organism evidence="2 3">
    <name type="scientific">Saccharopolyspora erythraea</name>
    <name type="common">Streptomyces erythraeus</name>
    <dbReference type="NCBI Taxonomy" id="1836"/>
    <lineage>
        <taxon>Bacteria</taxon>
        <taxon>Bacillati</taxon>
        <taxon>Actinomycetota</taxon>
        <taxon>Actinomycetes</taxon>
        <taxon>Pseudonocardiales</taxon>
        <taxon>Pseudonocardiaceae</taxon>
        <taxon>Saccharopolyspora</taxon>
    </lineage>
</organism>
<feature type="domain" description="Metallo-beta-lactamase" evidence="1">
    <location>
        <begin position="26"/>
        <end position="208"/>
    </location>
</feature>
<dbReference type="Gene3D" id="3.60.15.10">
    <property type="entry name" value="Ribonuclease Z/Hydroxyacylglutathione hydrolase-like"/>
    <property type="match status" value="1"/>
</dbReference>
<dbReference type="SUPFAM" id="SSF56281">
    <property type="entry name" value="Metallo-hydrolase/oxidoreductase"/>
    <property type="match status" value="1"/>
</dbReference>
<evidence type="ECO:0000313" key="2">
    <source>
        <dbReference type="EMBL" id="GAA0515516.1"/>
    </source>
</evidence>
<dbReference type="EMBL" id="BAAAGS010000006">
    <property type="protein sequence ID" value="GAA0515516.1"/>
    <property type="molecule type" value="Genomic_DNA"/>
</dbReference>